<gene>
    <name evidence="3" type="ORF">LTY36_04860</name>
</gene>
<dbReference type="SMART" id="SM00530">
    <property type="entry name" value="HTH_XRE"/>
    <property type="match status" value="1"/>
</dbReference>
<dbReference type="RefSeq" id="WP_231823219.1">
    <property type="nucleotide sequence ID" value="NZ_JAJPDE010000062.1"/>
</dbReference>
<dbReference type="InterPro" id="IPR010982">
    <property type="entry name" value="Lambda_DNA-bd_dom_sf"/>
</dbReference>
<protein>
    <submittedName>
        <fullName evidence="3">Helix-turn-helix transcriptional regulator</fullName>
    </submittedName>
</protein>
<keyword evidence="1" id="KW-0238">DNA-binding</keyword>
<dbReference type="EMBL" id="JAJPDE010000062">
    <property type="protein sequence ID" value="MCD7130520.1"/>
    <property type="molecule type" value="Genomic_DNA"/>
</dbReference>
<evidence type="ECO:0000259" key="2">
    <source>
        <dbReference type="PROSITE" id="PS50943"/>
    </source>
</evidence>
<name>A0ABS8R8G9_9LACO</name>
<evidence type="ECO:0000313" key="3">
    <source>
        <dbReference type="EMBL" id="MCD7130520.1"/>
    </source>
</evidence>
<sequence>MVEDKKLPQNRIAELRKKKKLSQAQLAKETDLTRQAVSLYEINKREPKLETWIKLADFFDVPITYLQGITSEKLDAIDDVKLFLNKLSSLEIKKENKEDWLVLQKAILKVIQKHFNAKETKAFEGILKRINTDDVAFDALIYVVTTYPLLISEYQRTGNYENEVATIVDTLSEWQSKRNSASKKKS</sequence>
<accession>A0ABS8R8G9</accession>
<dbReference type="PROSITE" id="PS50943">
    <property type="entry name" value="HTH_CROC1"/>
    <property type="match status" value="1"/>
</dbReference>
<evidence type="ECO:0000256" key="1">
    <source>
        <dbReference type="ARBA" id="ARBA00023125"/>
    </source>
</evidence>
<dbReference type="Gene3D" id="1.10.260.40">
    <property type="entry name" value="lambda repressor-like DNA-binding domains"/>
    <property type="match status" value="1"/>
</dbReference>
<feature type="domain" description="HTH cro/C1-type" evidence="2">
    <location>
        <begin position="12"/>
        <end position="66"/>
    </location>
</feature>
<dbReference type="InterPro" id="IPR001387">
    <property type="entry name" value="Cro/C1-type_HTH"/>
</dbReference>
<keyword evidence="4" id="KW-1185">Reference proteome</keyword>
<organism evidence="3 4">
    <name type="scientific">Limosilactobacillus agrestis</name>
    <dbReference type="NCBI Taxonomy" id="2759748"/>
    <lineage>
        <taxon>Bacteria</taxon>
        <taxon>Bacillati</taxon>
        <taxon>Bacillota</taxon>
        <taxon>Bacilli</taxon>
        <taxon>Lactobacillales</taxon>
        <taxon>Lactobacillaceae</taxon>
        <taxon>Limosilactobacillus</taxon>
    </lineage>
</organism>
<comment type="caution">
    <text evidence="3">The sequence shown here is derived from an EMBL/GenBank/DDBJ whole genome shotgun (WGS) entry which is preliminary data.</text>
</comment>
<proteinExistence type="predicted"/>
<dbReference type="Pfam" id="PF01381">
    <property type="entry name" value="HTH_3"/>
    <property type="match status" value="1"/>
</dbReference>
<dbReference type="PANTHER" id="PTHR46558:SF11">
    <property type="entry name" value="HTH-TYPE TRANSCRIPTIONAL REGULATOR XRE"/>
    <property type="match status" value="1"/>
</dbReference>
<dbReference type="Proteomes" id="UP001199710">
    <property type="component" value="Unassembled WGS sequence"/>
</dbReference>
<evidence type="ECO:0000313" key="4">
    <source>
        <dbReference type="Proteomes" id="UP001199710"/>
    </source>
</evidence>
<dbReference type="PANTHER" id="PTHR46558">
    <property type="entry name" value="TRACRIPTIONAL REGULATORY PROTEIN-RELATED-RELATED"/>
    <property type="match status" value="1"/>
</dbReference>
<reference evidence="3 4" key="1">
    <citation type="submission" date="2021-12" db="EMBL/GenBank/DDBJ databases">
        <title>A phylogenomic analysis of Limosilactobacillus reuteri reveals ancient and stable evolutionary relationships with rodents and birds and zoonotic transmission to humans.</title>
        <authorList>
            <person name="Li F."/>
            <person name="Li X."/>
            <person name="Cheng C."/>
            <person name="Tollenaar S."/>
            <person name="Zhang J.S."/>
            <person name="Simpson D."/>
            <person name="Tasseva G."/>
            <person name="Perez-Munoz M.E."/>
            <person name="Frese S."/>
            <person name="Gaenzle M.G."/>
            <person name="Walter J."/>
            <person name="Zheng J."/>
        </authorList>
    </citation>
    <scope>NUCLEOTIDE SEQUENCE [LARGE SCALE GENOMIC DNA]</scope>
    <source>
        <strain evidence="3 4">BG-MG3-B</strain>
    </source>
</reference>
<dbReference type="SUPFAM" id="SSF47413">
    <property type="entry name" value="lambda repressor-like DNA-binding domains"/>
    <property type="match status" value="1"/>
</dbReference>
<dbReference type="CDD" id="cd00093">
    <property type="entry name" value="HTH_XRE"/>
    <property type="match status" value="1"/>
</dbReference>